<organism evidence="3 4">
    <name type="scientific">Streptococcus suis</name>
    <dbReference type="NCBI Taxonomy" id="1307"/>
    <lineage>
        <taxon>Bacteria</taxon>
        <taxon>Bacillati</taxon>
        <taxon>Bacillota</taxon>
        <taxon>Bacilli</taxon>
        <taxon>Lactobacillales</taxon>
        <taxon>Streptococcaceae</taxon>
        <taxon>Streptococcus</taxon>
    </lineage>
</organism>
<comment type="caution">
    <text evidence="3">The sequence shown here is derived from an EMBL/GenBank/DDBJ whole genome shotgun (WGS) entry which is preliminary data.</text>
</comment>
<keyword evidence="3" id="KW-0238">DNA-binding</keyword>
<dbReference type="InterPro" id="IPR027417">
    <property type="entry name" value="P-loop_NTPase"/>
</dbReference>
<dbReference type="EMBL" id="FIFJ01000009">
    <property type="protein sequence ID" value="CYT96531.1"/>
    <property type="molecule type" value="Genomic_DNA"/>
</dbReference>
<dbReference type="AlphaFoldDB" id="A0A822VHU9"/>
<feature type="transmembrane region" description="Helical" evidence="1">
    <location>
        <begin position="188"/>
        <end position="208"/>
    </location>
</feature>
<dbReference type="RefSeq" id="WP_023370277.1">
    <property type="nucleotide sequence ID" value="NZ_CECR01000002.1"/>
</dbReference>
<evidence type="ECO:0000313" key="4">
    <source>
        <dbReference type="Proteomes" id="UP000075041"/>
    </source>
</evidence>
<proteinExistence type="predicted"/>
<dbReference type="InterPro" id="IPR048428">
    <property type="entry name" value="YobI-NTPase"/>
</dbReference>
<keyword evidence="1" id="KW-1133">Transmembrane helix</keyword>
<sequence length="451" mass="53254">MADCNYNSNQGDNEIKLDLKNLSLFEYENDSIANTNDLDHQYYKIYQKAFDTAIKDKHIRNIGVTGGYGTGKSSLVHSFFKKNKSDETIFISLAHFSSLAGNTLDQNENTDKIDNILEMKIMSQLVNQIDSDKIPKANFKPKENTSKDKLKLLTIAFLCVFLYIFYFNEIFIEKLKYSFSNKIENFDWFDTFLIVSTIFFMLAIYYLTFELIKNIFSKNLTTKFSLTSMGMTLDLENKDFTDISYFDHFIADVVYIFDESDSSYIIFEDLDRFYDHTIFEKLREINILVNQRREKHRKKLMKFFYVVSDDMFSSSNIEKEINIEPKHVQTAKERTKFFDLIIPVVPILDNSNSFDYLKDEFTDEIYQDKDFEKLLFQISIFIDDFRLLKNIVNEYQIYKLVHKGHFEQNPKQLLSLIIYKSLNSTDFNLLTKAKGELFKKINLEMELNNGE</sequence>
<keyword evidence="1" id="KW-0812">Transmembrane</keyword>
<evidence type="ECO:0000259" key="2">
    <source>
        <dbReference type="Pfam" id="PF20693"/>
    </source>
</evidence>
<evidence type="ECO:0000313" key="3">
    <source>
        <dbReference type="EMBL" id="CYT96531.1"/>
    </source>
</evidence>
<feature type="domain" description="YobI-like P-loop NTPase" evidence="2">
    <location>
        <begin position="46"/>
        <end position="437"/>
    </location>
</feature>
<dbReference type="Pfam" id="PF20693">
    <property type="entry name" value="YobI-ATPase"/>
    <property type="match status" value="1"/>
</dbReference>
<keyword evidence="1" id="KW-0472">Membrane</keyword>
<reference evidence="3 4" key="1">
    <citation type="submission" date="2016-02" db="EMBL/GenBank/DDBJ databases">
        <authorList>
            <consortium name="Pathogen Informatics"/>
        </authorList>
    </citation>
    <scope>NUCLEOTIDE SEQUENCE [LARGE SCALE GENOMIC DNA]</scope>
    <source>
        <strain evidence="3 4">LOLA-SS005</strain>
    </source>
</reference>
<dbReference type="Proteomes" id="UP000075041">
    <property type="component" value="Unassembled WGS sequence"/>
</dbReference>
<gene>
    <name evidence="3" type="primary">yobI</name>
    <name evidence="3" type="ORF">ERS132356_00961</name>
</gene>
<feature type="transmembrane region" description="Helical" evidence="1">
    <location>
        <begin position="150"/>
        <end position="168"/>
    </location>
</feature>
<accession>A0A822VHU9</accession>
<name>A0A822VHU9_STRSU</name>
<evidence type="ECO:0000256" key="1">
    <source>
        <dbReference type="SAM" id="Phobius"/>
    </source>
</evidence>
<protein>
    <submittedName>
        <fullName evidence="3">DNA-binding protein</fullName>
    </submittedName>
</protein>
<dbReference type="Gene3D" id="3.40.50.300">
    <property type="entry name" value="P-loop containing nucleotide triphosphate hydrolases"/>
    <property type="match status" value="1"/>
</dbReference>
<dbReference type="GO" id="GO:0003677">
    <property type="term" value="F:DNA binding"/>
    <property type="evidence" value="ECO:0007669"/>
    <property type="project" value="UniProtKB-KW"/>
</dbReference>